<feature type="compositionally biased region" description="Basic residues" evidence="1">
    <location>
        <begin position="89"/>
        <end position="101"/>
    </location>
</feature>
<organism evidence="2 3">
    <name type="scientific">Penicillium citrinum</name>
    <dbReference type="NCBI Taxonomy" id="5077"/>
    <lineage>
        <taxon>Eukaryota</taxon>
        <taxon>Fungi</taxon>
        <taxon>Dikarya</taxon>
        <taxon>Ascomycota</taxon>
        <taxon>Pezizomycotina</taxon>
        <taxon>Eurotiomycetes</taxon>
        <taxon>Eurotiomycetidae</taxon>
        <taxon>Eurotiales</taxon>
        <taxon>Aspergillaceae</taxon>
        <taxon>Penicillium</taxon>
    </lineage>
</organism>
<sequence length="462" mass="51322">MVASGNANVSIVIPTPNVDISSYRPFGDDFERTLDKILTEEASMEESREEDWPWFTGSDNPSVSPSTFSSRSESHARQSHYFTDSTPSKGKKSGPRRRIPATRHITVIDLIEDSDAESSPDSAPPSATNFPSDGARRNPQESVQDSDLEEENDIFSSLNPSKRERLIKYIGRDLPLKYPQSMETPTRKKFLGDVRNKAASYGISELLIDRLIHYVQKIYFGTDNPPSKPARQMVIPPVGDDAQRNESAKLNTSTKSSKQSQYSPQHSAGKNARVQSALSIPETNLETADGDVIQSSTPVIGNSPKKSILKSRRSGHKGTYEGHDTREQHPNVSGEISEDRNASLCAPIDPARHSSNARLVDEIPTAQAKANVSIAQPIAMAKTRRCNEKKRKRGASDMQDSHGTSDIAKQRRDKRRRERHERRKSGHHPPNSKLNTDEDKSQTTAKPAEIPPDGTQNRNKLQ</sequence>
<dbReference type="RefSeq" id="XP_056505631.1">
    <property type="nucleotide sequence ID" value="XM_056639874.1"/>
</dbReference>
<feature type="region of interest" description="Disordered" evidence="1">
    <location>
        <begin position="41"/>
        <end position="152"/>
    </location>
</feature>
<reference evidence="2" key="2">
    <citation type="journal article" date="2023" name="IMA Fungus">
        <title>Comparative genomic study of the Penicillium genus elucidates a diverse pangenome and 15 lateral gene transfer events.</title>
        <authorList>
            <person name="Petersen C."/>
            <person name="Sorensen T."/>
            <person name="Nielsen M.R."/>
            <person name="Sondergaard T.E."/>
            <person name="Sorensen J.L."/>
            <person name="Fitzpatrick D.A."/>
            <person name="Frisvad J.C."/>
            <person name="Nielsen K.L."/>
        </authorList>
    </citation>
    <scope>NUCLEOTIDE SEQUENCE</scope>
    <source>
        <strain evidence="2">IBT 23319</strain>
    </source>
</reference>
<proteinExistence type="predicted"/>
<feature type="compositionally biased region" description="Basic residues" evidence="1">
    <location>
        <begin position="382"/>
        <end position="393"/>
    </location>
</feature>
<evidence type="ECO:0000313" key="3">
    <source>
        <dbReference type="Proteomes" id="UP001147733"/>
    </source>
</evidence>
<feature type="compositionally biased region" description="Basic residues" evidence="1">
    <location>
        <begin position="411"/>
        <end position="427"/>
    </location>
</feature>
<accession>A0A9W9PDR8</accession>
<evidence type="ECO:0000313" key="2">
    <source>
        <dbReference type="EMBL" id="KAJ5242627.1"/>
    </source>
</evidence>
<feature type="compositionally biased region" description="Low complexity" evidence="1">
    <location>
        <begin position="58"/>
        <end position="71"/>
    </location>
</feature>
<keyword evidence="3" id="KW-1185">Reference proteome</keyword>
<dbReference type="EMBL" id="JAPQKT010000001">
    <property type="protein sequence ID" value="KAJ5242627.1"/>
    <property type="molecule type" value="Genomic_DNA"/>
</dbReference>
<feature type="region of interest" description="Disordered" evidence="1">
    <location>
        <begin position="221"/>
        <end position="275"/>
    </location>
</feature>
<name>A0A9W9PDR8_PENCI</name>
<feature type="region of interest" description="Disordered" evidence="1">
    <location>
        <begin position="288"/>
        <end position="340"/>
    </location>
</feature>
<feature type="region of interest" description="Disordered" evidence="1">
    <location>
        <begin position="378"/>
        <end position="462"/>
    </location>
</feature>
<evidence type="ECO:0000256" key="1">
    <source>
        <dbReference type="SAM" id="MobiDB-lite"/>
    </source>
</evidence>
<dbReference type="GeneID" id="81379041"/>
<feature type="compositionally biased region" description="Basic residues" evidence="1">
    <location>
        <begin position="307"/>
        <end position="316"/>
    </location>
</feature>
<reference evidence="2" key="1">
    <citation type="submission" date="2022-11" db="EMBL/GenBank/DDBJ databases">
        <authorList>
            <person name="Petersen C."/>
        </authorList>
    </citation>
    <scope>NUCLEOTIDE SEQUENCE</scope>
    <source>
        <strain evidence="2">IBT 23319</strain>
    </source>
</reference>
<protein>
    <submittedName>
        <fullName evidence="2">Uncharacterized protein</fullName>
    </submittedName>
</protein>
<dbReference type="Proteomes" id="UP001147733">
    <property type="component" value="Unassembled WGS sequence"/>
</dbReference>
<dbReference type="OrthoDB" id="4366065at2759"/>
<dbReference type="AlphaFoldDB" id="A0A9W9PDR8"/>
<gene>
    <name evidence="2" type="ORF">N7469_000954</name>
</gene>
<feature type="compositionally biased region" description="Basic and acidic residues" evidence="1">
    <location>
        <begin position="318"/>
        <end position="329"/>
    </location>
</feature>
<feature type="compositionally biased region" description="Low complexity" evidence="1">
    <location>
        <begin position="252"/>
        <end position="261"/>
    </location>
</feature>
<feature type="compositionally biased region" description="Polar residues" evidence="1">
    <location>
        <begin position="262"/>
        <end position="275"/>
    </location>
</feature>
<comment type="caution">
    <text evidence="2">The sequence shown here is derived from an EMBL/GenBank/DDBJ whole genome shotgun (WGS) entry which is preliminary data.</text>
</comment>